<name>A0ABP2KS60_9BACE</name>
<comment type="caution">
    <text evidence="1">The sequence shown here is derived from an EMBL/GenBank/DDBJ whole genome shotgun (WGS) entry which is preliminary data.</text>
</comment>
<evidence type="ECO:0000313" key="1">
    <source>
        <dbReference type="EMBL" id="EGF49718.1"/>
    </source>
</evidence>
<proteinExistence type="predicted"/>
<sequence>MSTGESFECFPYLESYSIMFVITDFPVAKLCLFSIQDFSPCILMLSVC</sequence>
<gene>
    <name evidence="1" type="ORF">HMPREF9445_03090</name>
</gene>
<keyword evidence="2" id="KW-1185">Reference proteome</keyword>
<reference evidence="1 2" key="1">
    <citation type="submission" date="2011-02" db="EMBL/GenBank/DDBJ databases">
        <authorList>
            <person name="Weinstock G."/>
            <person name="Sodergren E."/>
            <person name="Clifton S."/>
            <person name="Fulton L."/>
            <person name="Fulton B."/>
            <person name="Courtney L."/>
            <person name="Fronick C."/>
            <person name="Harrison M."/>
            <person name="Strong C."/>
            <person name="Farmer C."/>
            <person name="Delahaunty K."/>
            <person name="Markovic C."/>
            <person name="Hall O."/>
            <person name="Minx P."/>
            <person name="Tomlinson C."/>
            <person name="Mitreva M."/>
            <person name="Hou S."/>
            <person name="Chen J."/>
            <person name="Wollam A."/>
            <person name="Pepin K.H."/>
            <person name="Johnson M."/>
            <person name="Bhonagiri V."/>
            <person name="Zhang X."/>
            <person name="Suruliraj S."/>
            <person name="Warren W."/>
            <person name="Chinwalla A."/>
            <person name="Mardis E.R."/>
            <person name="Wilson R.K."/>
        </authorList>
    </citation>
    <scope>NUCLEOTIDE SEQUENCE [LARGE SCALE GENOMIC DNA]</scope>
    <source>
        <strain evidence="1 2">YIT 12056</strain>
    </source>
</reference>
<evidence type="ECO:0000313" key="2">
    <source>
        <dbReference type="Proteomes" id="UP000010321"/>
    </source>
</evidence>
<organism evidence="1 2">
    <name type="scientific">Bacteroides clarus YIT 12056</name>
    <dbReference type="NCBI Taxonomy" id="762984"/>
    <lineage>
        <taxon>Bacteria</taxon>
        <taxon>Pseudomonadati</taxon>
        <taxon>Bacteroidota</taxon>
        <taxon>Bacteroidia</taxon>
        <taxon>Bacteroidales</taxon>
        <taxon>Bacteroidaceae</taxon>
        <taxon>Bacteroides</taxon>
    </lineage>
</organism>
<dbReference type="Proteomes" id="UP000010321">
    <property type="component" value="Unassembled WGS sequence"/>
</dbReference>
<protein>
    <submittedName>
        <fullName evidence="1">Uncharacterized protein</fullName>
    </submittedName>
</protein>
<accession>A0ABP2KS60</accession>
<dbReference type="EMBL" id="AFBM01000031">
    <property type="protein sequence ID" value="EGF49718.1"/>
    <property type="molecule type" value="Genomic_DNA"/>
</dbReference>